<evidence type="ECO:0000313" key="17">
    <source>
        <dbReference type="Proteomes" id="UP001059596"/>
    </source>
</evidence>
<dbReference type="EMBL" id="JAMKOV010000033">
    <property type="protein sequence ID" value="KAI8035590.1"/>
    <property type="molecule type" value="Genomic_DNA"/>
</dbReference>
<comment type="cofactor">
    <cofactor evidence="2">
        <name>Mg(2+)</name>
        <dbReference type="ChEBI" id="CHEBI:18420"/>
    </cofactor>
</comment>
<keyword evidence="8" id="KW-0067">ATP-binding</keyword>
<dbReference type="GO" id="GO:0035556">
    <property type="term" value="P:intracellular signal transduction"/>
    <property type="evidence" value="ECO:0007669"/>
    <property type="project" value="InterPro"/>
</dbReference>
<evidence type="ECO:0000256" key="7">
    <source>
        <dbReference type="ARBA" id="ARBA00022741"/>
    </source>
</evidence>
<evidence type="ECO:0000256" key="14">
    <source>
        <dbReference type="RuleBase" id="RU000405"/>
    </source>
</evidence>
<evidence type="ECO:0000256" key="8">
    <source>
        <dbReference type="ARBA" id="ARBA00022840"/>
    </source>
</evidence>
<dbReference type="PANTHER" id="PTHR45627:SF26">
    <property type="entry name" value="ADENYLATE CYCLASE TYPE 1"/>
    <property type="match status" value="1"/>
</dbReference>
<accession>A0A9P9YES0</accession>
<evidence type="ECO:0000256" key="12">
    <source>
        <dbReference type="ARBA" id="ARBA00023136"/>
    </source>
</evidence>
<keyword evidence="17" id="KW-1185">Reference proteome</keyword>
<evidence type="ECO:0000256" key="6">
    <source>
        <dbReference type="ARBA" id="ARBA00022723"/>
    </source>
</evidence>
<evidence type="ECO:0000256" key="5">
    <source>
        <dbReference type="ARBA" id="ARBA00022692"/>
    </source>
</evidence>
<keyword evidence="11" id="KW-0115">cAMP biosynthesis</keyword>
<evidence type="ECO:0000256" key="4">
    <source>
        <dbReference type="ARBA" id="ARBA00012201"/>
    </source>
</evidence>
<dbReference type="InterPro" id="IPR018297">
    <property type="entry name" value="A/G_cyclase_CS"/>
</dbReference>
<dbReference type="InterPro" id="IPR001054">
    <property type="entry name" value="A/G_cyclase"/>
</dbReference>
<keyword evidence="5" id="KW-0812">Transmembrane</keyword>
<dbReference type="GO" id="GO:0004016">
    <property type="term" value="F:adenylate cyclase activity"/>
    <property type="evidence" value="ECO:0007669"/>
    <property type="project" value="UniProtKB-EC"/>
</dbReference>
<keyword evidence="12" id="KW-0472">Membrane</keyword>
<feature type="domain" description="Guanylate cyclase" evidence="15">
    <location>
        <begin position="1"/>
        <end position="36"/>
    </location>
</feature>
<gene>
    <name evidence="16" type="ORF">M5D96_011639</name>
</gene>
<evidence type="ECO:0000259" key="15">
    <source>
        <dbReference type="PROSITE" id="PS50125"/>
    </source>
</evidence>
<comment type="catalytic activity">
    <reaction evidence="1">
        <text>ATP = 3',5'-cyclic AMP + diphosphate</text>
        <dbReference type="Rhea" id="RHEA:15389"/>
        <dbReference type="ChEBI" id="CHEBI:30616"/>
        <dbReference type="ChEBI" id="CHEBI:33019"/>
        <dbReference type="ChEBI" id="CHEBI:58165"/>
        <dbReference type="EC" id="4.6.1.1"/>
    </reaction>
</comment>
<dbReference type="GO" id="GO:0005524">
    <property type="term" value="F:ATP binding"/>
    <property type="evidence" value="ECO:0007669"/>
    <property type="project" value="UniProtKB-KW"/>
</dbReference>
<dbReference type="SUPFAM" id="SSF55073">
    <property type="entry name" value="Nucleotide cyclase"/>
    <property type="match status" value="1"/>
</dbReference>
<comment type="caution">
    <text evidence="16">The sequence shown here is derived from an EMBL/GenBank/DDBJ whole genome shotgun (WGS) entry which is preliminary data.</text>
</comment>
<dbReference type="PROSITE" id="PS50125">
    <property type="entry name" value="GUANYLATE_CYCLASE_2"/>
    <property type="match status" value="1"/>
</dbReference>
<evidence type="ECO:0000256" key="13">
    <source>
        <dbReference type="ARBA" id="ARBA00023239"/>
    </source>
</evidence>
<evidence type="ECO:0000256" key="3">
    <source>
        <dbReference type="ARBA" id="ARBA00004141"/>
    </source>
</evidence>
<name>A0A9P9YES0_9MUSC</name>
<dbReference type="Gene3D" id="3.30.70.1230">
    <property type="entry name" value="Nucleotide cyclase"/>
    <property type="match status" value="1"/>
</dbReference>
<proteinExistence type="inferred from homology"/>
<protein>
    <recommendedName>
        <fullName evidence="4">adenylate cyclase</fullName>
        <ecNumber evidence="4">4.6.1.1</ecNumber>
    </recommendedName>
</protein>
<keyword evidence="7" id="KW-0547">Nucleotide-binding</keyword>
<evidence type="ECO:0000256" key="1">
    <source>
        <dbReference type="ARBA" id="ARBA00001593"/>
    </source>
</evidence>
<dbReference type="GO" id="GO:0006171">
    <property type="term" value="P:cAMP biosynthetic process"/>
    <property type="evidence" value="ECO:0007669"/>
    <property type="project" value="UniProtKB-KW"/>
</dbReference>
<dbReference type="InterPro" id="IPR029787">
    <property type="entry name" value="Nucleotide_cyclase"/>
</dbReference>
<dbReference type="PROSITE" id="PS00452">
    <property type="entry name" value="GUANYLATE_CYCLASE_1"/>
    <property type="match status" value="1"/>
</dbReference>
<dbReference type="Proteomes" id="UP001059596">
    <property type="component" value="Unassembled WGS sequence"/>
</dbReference>
<comment type="subcellular location">
    <subcellularLocation>
        <location evidence="3">Membrane</location>
        <topology evidence="3">Multi-pass membrane protein</topology>
    </subcellularLocation>
</comment>
<evidence type="ECO:0000256" key="2">
    <source>
        <dbReference type="ARBA" id="ARBA00001946"/>
    </source>
</evidence>
<evidence type="ECO:0000256" key="11">
    <source>
        <dbReference type="ARBA" id="ARBA00022998"/>
    </source>
</evidence>
<dbReference type="AlphaFoldDB" id="A0A9P9YES0"/>
<dbReference type="CDD" id="cd07302">
    <property type="entry name" value="CHD"/>
    <property type="match status" value="1"/>
</dbReference>
<organism evidence="16 17">
    <name type="scientific">Drosophila gunungcola</name>
    <name type="common">fruit fly</name>
    <dbReference type="NCBI Taxonomy" id="103775"/>
    <lineage>
        <taxon>Eukaryota</taxon>
        <taxon>Metazoa</taxon>
        <taxon>Ecdysozoa</taxon>
        <taxon>Arthropoda</taxon>
        <taxon>Hexapoda</taxon>
        <taxon>Insecta</taxon>
        <taxon>Pterygota</taxon>
        <taxon>Neoptera</taxon>
        <taxon>Endopterygota</taxon>
        <taxon>Diptera</taxon>
        <taxon>Brachycera</taxon>
        <taxon>Muscomorpha</taxon>
        <taxon>Ephydroidea</taxon>
        <taxon>Drosophilidae</taxon>
        <taxon>Drosophila</taxon>
        <taxon>Sophophora</taxon>
    </lineage>
</organism>
<keyword evidence="10" id="KW-1133">Transmembrane helix</keyword>
<dbReference type="Pfam" id="PF00211">
    <property type="entry name" value="Guanylate_cyc"/>
    <property type="match status" value="1"/>
</dbReference>
<comment type="similarity">
    <text evidence="14">Belongs to the adenylyl cyclase class-4/guanylyl cyclase family.</text>
</comment>
<evidence type="ECO:0000256" key="9">
    <source>
        <dbReference type="ARBA" id="ARBA00022842"/>
    </source>
</evidence>
<dbReference type="PANTHER" id="PTHR45627">
    <property type="entry name" value="ADENYLATE CYCLASE TYPE 1"/>
    <property type="match status" value="1"/>
</dbReference>
<evidence type="ECO:0000313" key="16">
    <source>
        <dbReference type="EMBL" id="KAI8035590.1"/>
    </source>
</evidence>
<dbReference type="GO" id="GO:0007189">
    <property type="term" value="P:adenylate cyclase-activating G protein-coupled receptor signaling pathway"/>
    <property type="evidence" value="ECO:0007669"/>
    <property type="project" value="TreeGrafter"/>
</dbReference>
<dbReference type="EC" id="4.6.1.1" evidence="4"/>
<keyword evidence="9" id="KW-0460">Magnesium</keyword>
<dbReference type="GO" id="GO:0046872">
    <property type="term" value="F:metal ion binding"/>
    <property type="evidence" value="ECO:0007669"/>
    <property type="project" value="UniProtKB-KW"/>
</dbReference>
<keyword evidence="6" id="KW-0479">Metal-binding</keyword>
<reference evidence="16" key="1">
    <citation type="journal article" date="2023" name="Genome Biol. Evol.">
        <title>Long-read-based Genome Assembly of Drosophila gunungcola Reveals Fewer Chemosensory Genes in Flower-breeding Species.</title>
        <authorList>
            <person name="Negi A."/>
            <person name="Liao B.Y."/>
            <person name="Yeh S.D."/>
        </authorList>
    </citation>
    <scope>NUCLEOTIDE SEQUENCE</scope>
    <source>
        <strain evidence="16">Sukarami</strain>
    </source>
</reference>
<sequence length="113" mass="12715">MRVGIHTGRVLCGVLGLRKWQFDVWSNDVTLANHMESGGEPGRVHVTRATLDSLSGEYEVEAGHGDERSSYLRDHGVDTFFIVPPPHRRKVSTHSVHMDYLSLYKKSHIGVSF</sequence>
<dbReference type="GO" id="GO:0005886">
    <property type="term" value="C:plasma membrane"/>
    <property type="evidence" value="ECO:0007669"/>
    <property type="project" value="TreeGrafter"/>
</dbReference>
<keyword evidence="13 14" id="KW-0456">Lyase</keyword>
<evidence type="ECO:0000256" key="10">
    <source>
        <dbReference type="ARBA" id="ARBA00022989"/>
    </source>
</evidence>